<comment type="caution">
    <text evidence="7">The sequence shown here is derived from an EMBL/GenBank/DDBJ whole genome shotgun (WGS) entry which is preliminary data.</text>
</comment>
<dbReference type="Proteomes" id="UP000810292">
    <property type="component" value="Unassembled WGS sequence"/>
</dbReference>
<accession>A0A9D9IBE6</accession>
<dbReference type="PANTHER" id="PTHR14226:SF25">
    <property type="entry name" value="PHOSPHOESTERASE"/>
    <property type="match status" value="1"/>
</dbReference>
<reference evidence="7" key="2">
    <citation type="journal article" date="2021" name="PeerJ">
        <title>Extensive microbial diversity within the chicken gut microbiome revealed by metagenomics and culture.</title>
        <authorList>
            <person name="Gilroy R."/>
            <person name="Ravi A."/>
            <person name="Getino M."/>
            <person name="Pursley I."/>
            <person name="Horton D.L."/>
            <person name="Alikhan N.F."/>
            <person name="Baker D."/>
            <person name="Gharbi K."/>
            <person name="Hall N."/>
            <person name="Watson M."/>
            <person name="Adriaenssens E.M."/>
            <person name="Foster-Nyarko E."/>
            <person name="Jarju S."/>
            <person name="Secka A."/>
            <person name="Antonio M."/>
            <person name="Oren A."/>
            <person name="Chaudhuri R.R."/>
            <person name="La Ragione R."/>
            <person name="Hildebrand F."/>
            <person name="Pallen M.J."/>
        </authorList>
    </citation>
    <scope>NUCLEOTIDE SEQUENCE</scope>
    <source>
        <strain evidence="7">14700</strain>
    </source>
</reference>
<feature type="active site" description="Nucleophile" evidence="4">
    <location>
        <position position="39"/>
    </location>
</feature>
<proteinExistence type="predicted"/>
<evidence type="ECO:0000313" key="8">
    <source>
        <dbReference type="Proteomes" id="UP000810292"/>
    </source>
</evidence>
<feature type="transmembrane region" description="Helical" evidence="5">
    <location>
        <begin position="29"/>
        <end position="50"/>
    </location>
</feature>
<feature type="active site" description="Proton acceptor" evidence="4">
    <location>
        <position position="162"/>
    </location>
</feature>
<dbReference type="SUPFAM" id="SSF52151">
    <property type="entry name" value="FabD/lysophospholipase-like"/>
    <property type="match status" value="1"/>
</dbReference>
<protein>
    <submittedName>
        <fullName evidence="7">Patatin family protein</fullName>
    </submittedName>
</protein>
<gene>
    <name evidence="7" type="ORF">IAA72_05120</name>
</gene>
<keyword evidence="3 4" id="KW-0443">Lipid metabolism</keyword>
<dbReference type="InterPro" id="IPR037483">
    <property type="entry name" value="YjjU-like"/>
</dbReference>
<feature type="domain" description="PNPLA" evidence="6">
    <location>
        <begin position="5"/>
        <end position="175"/>
    </location>
</feature>
<comment type="caution">
    <text evidence="4">Lacks conserved residue(s) required for the propagation of feature annotation.</text>
</comment>
<dbReference type="InterPro" id="IPR002641">
    <property type="entry name" value="PNPLA_dom"/>
</dbReference>
<dbReference type="EMBL" id="JADIMF010000077">
    <property type="protein sequence ID" value="MBO8469146.1"/>
    <property type="molecule type" value="Genomic_DNA"/>
</dbReference>
<dbReference type="AlphaFoldDB" id="A0A9D9IBE6"/>
<evidence type="ECO:0000256" key="4">
    <source>
        <dbReference type="PROSITE-ProRule" id="PRU01161"/>
    </source>
</evidence>
<evidence type="ECO:0000256" key="1">
    <source>
        <dbReference type="ARBA" id="ARBA00022801"/>
    </source>
</evidence>
<evidence type="ECO:0000259" key="6">
    <source>
        <dbReference type="PROSITE" id="PS51635"/>
    </source>
</evidence>
<reference evidence="7" key="1">
    <citation type="submission" date="2020-10" db="EMBL/GenBank/DDBJ databases">
        <authorList>
            <person name="Gilroy R."/>
        </authorList>
    </citation>
    <scope>NUCLEOTIDE SEQUENCE</scope>
    <source>
        <strain evidence="7">14700</strain>
    </source>
</reference>
<sequence length="281" mass="31666">MKTALIDVGGGMRAVYGAGIYDYLMDNELYPFTFGIGVSAGAADVATYFAGQRGRVLRYYTIYPKRREYMGLYPLIKYGTFMNLRYIYEDLSLPGCEDPFDSNAFLSSPADMYFVTTNAETGKPEYFPKDAIRNGDLTILEASAALPIACKPIRIGDNHYYDGGISDPIPFRKAFELGADKIVVILTKPKDVRRDPEKDRWVVKALSRKYPEAGKAMAKRAEVYNREMDEMEKYEKDGSILVIAPDDTCGITTLKHKDENIMKLYGKGYKDAEKIMPFLGE</sequence>
<dbReference type="InterPro" id="IPR016035">
    <property type="entry name" value="Acyl_Trfase/lysoPLipase"/>
</dbReference>
<keyword evidence="2 4" id="KW-0442">Lipid degradation</keyword>
<dbReference type="GO" id="GO:0016787">
    <property type="term" value="F:hydrolase activity"/>
    <property type="evidence" value="ECO:0007669"/>
    <property type="project" value="UniProtKB-UniRule"/>
</dbReference>
<evidence type="ECO:0000256" key="3">
    <source>
        <dbReference type="ARBA" id="ARBA00023098"/>
    </source>
</evidence>
<evidence type="ECO:0000256" key="2">
    <source>
        <dbReference type="ARBA" id="ARBA00022963"/>
    </source>
</evidence>
<dbReference type="CDD" id="cd07208">
    <property type="entry name" value="Pat_hypo_Ecoli_yjju_like"/>
    <property type="match status" value="1"/>
</dbReference>
<keyword evidence="1 4" id="KW-0378">Hydrolase</keyword>
<keyword evidence="5" id="KW-0472">Membrane</keyword>
<dbReference type="InterPro" id="IPR045943">
    <property type="entry name" value="DUF6363"/>
</dbReference>
<name>A0A9D9IBE6_9SPIO</name>
<dbReference type="Pfam" id="PF01734">
    <property type="entry name" value="Patatin"/>
    <property type="match status" value="1"/>
</dbReference>
<keyword evidence="5" id="KW-0812">Transmembrane</keyword>
<feature type="short sequence motif" description="GXSXG" evidence="4">
    <location>
        <begin position="37"/>
        <end position="41"/>
    </location>
</feature>
<dbReference type="Pfam" id="PF19890">
    <property type="entry name" value="DUF6363"/>
    <property type="match status" value="1"/>
</dbReference>
<dbReference type="Gene3D" id="3.40.1090.10">
    <property type="entry name" value="Cytosolic phospholipase A2 catalytic domain"/>
    <property type="match status" value="1"/>
</dbReference>
<feature type="short sequence motif" description="DGA/G" evidence="4">
    <location>
        <begin position="162"/>
        <end position="164"/>
    </location>
</feature>
<dbReference type="PANTHER" id="PTHR14226">
    <property type="entry name" value="NEUROPATHY TARGET ESTERASE/SWISS CHEESE D.MELANOGASTER"/>
    <property type="match status" value="1"/>
</dbReference>
<dbReference type="InterPro" id="IPR050301">
    <property type="entry name" value="NTE"/>
</dbReference>
<keyword evidence="5" id="KW-1133">Transmembrane helix</keyword>
<evidence type="ECO:0000256" key="5">
    <source>
        <dbReference type="SAM" id="Phobius"/>
    </source>
</evidence>
<evidence type="ECO:0000313" key="7">
    <source>
        <dbReference type="EMBL" id="MBO8469146.1"/>
    </source>
</evidence>
<dbReference type="PROSITE" id="PS51635">
    <property type="entry name" value="PNPLA"/>
    <property type="match status" value="1"/>
</dbReference>
<organism evidence="7 8">
    <name type="scientific">Candidatus Ornithospirochaeta stercoravium</name>
    <dbReference type="NCBI Taxonomy" id="2840897"/>
    <lineage>
        <taxon>Bacteria</taxon>
        <taxon>Pseudomonadati</taxon>
        <taxon>Spirochaetota</taxon>
        <taxon>Spirochaetia</taxon>
        <taxon>Spirochaetales</taxon>
        <taxon>Spirochaetaceae</taxon>
        <taxon>Spirochaetaceae incertae sedis</taxon>
        <taxon>Candidatus Ornithospirochaeta</taxon>
    </lineage>
</organism>
<dbReference type="GO" id="GO:0016042">
    <property type="term" value="P:lipid catabolic process"/>
    <property type="evidence" value="ECO:0007669"/>
    <property type="project" value="UniProtKB-UniRule"/>
</dbReference>